<evidence type="ECO:0000313" key="3">
    <source>
        <dbReference type="Proteomes" id="UP000254405"/>
    </source>
</evidence>
<dbReference type="GO" id="GO:0019867">
    <property type="term" value="C:outer membrane"/>
    <property type="evidence" value="ECO:0007669"/>
    <property type="project" value="InterPro"/>
</dbReference>
<sequence>MQRKQMHPLIGRTGIEFGKTFSDKDWEMTALTGVNYQYDLFKPTVTTFKDLAGDTYINNGKDSRVVFNVGLNTKIKENTRISLNVERSEFGSYNIDKLINANIRYTF</sequence>
<proteinExistence type="predicted"/>
<dbReference type="InterPro" id="IPR005546">
    <property type="entry name" value="Autotransporte_beta"/>
</dbReference>
<dbReference type="Proteomes" id="UP000254405">
    <property type="component" value="Unassembled WGS sequence"/>
</dbReference>
<dbReference type="Gene3D" id="2.40.128.130">
    <property type="entry name" value="Autotransporter beta-domain"/>
    <property type="match status" value="1"/>
</dbReference>
<evidence type="ECO:0000259" key="1">
    <source>
        <dbReference type="PROSITE" id="PS51208"/>
    </source>
</evidence>
<accession>A0A376TMY1</accession>
<gene>
    <name evidence="2" type="primary">tsh_1</name>
    <name evidence="2" type="ORF">NCTC8985_03809</name>
</gene>
<dbReference type="SUPFAM" id="SSF103515">
    <property type="entry name" value="Autotransporter"/>
    <property type="match status" value="1"/>
</dbReference>
<reference evidence="2 3" key="1">
    <citation type="submission" date="2018-06" db="EMBL/GenBank/DDBJ databases">
        <authorList>
            <consortium name="Pathogen Informatics"/>
            <person name="Doyle S."/>
        </authorList>
    </citation>
    <scope>NUCLEOTIDE SEQUENCE [LARGE SCALE GENOMIC DNA]</scope>
    <source>
        <strain evidence="2 3">NCTC8985</strain>
    </source>
</reference>
<name>A0A376TMY1_ECOLX</name>
<dbReference type="InterPro" id="IPR036709">
    <property type="entry name" value="Autotransporte_beta_dom_sf"/>
</dbReference>
<dbReference type="EC" id="3.4.21.-" evidence="2"/>
<protein>
    <submittedName>
        <fullName evidence="2">Phage protein</fullName>
        <ecNumber evidence="2">3.4.21.-</ecNumber>
    </submittedName>
</protein>
<dbReference type="EMBL" id="UGCO01000001">
    <property type="protein sequence ID" value="STI78480.1"/>
    <property type="molecule type" value="Genomic_DNA"/>
</dbReference>
<organism evidence="2 3">
    <name type="scientific">Escherichia coli</name>
    <dbReference type="NCBI Taxonomy" id="562"/>
    <lineage>
        <taxon>Bacteria</taxon>
        <taxon>Pseudomonadati</taxon>
        <taxon>Pseudomonadota</taxon>
        <taxon>Gammaproteobacteria</taxon>
        <taxon>Enterobacterales</taxon>
        <taxon>Enterobacteriaceae</taxon>
        <taxon>Escherichia</taxon>
    </lineage>
</organism>
<feature type="domain" description="Autotransporter" evidence="1">
    <location>
        <begin position="1"/>
        <end position="107"/>
    </location>
</feature>
<dbReference type="AlphaFoldDB" id="A0A376TMY1"/>
<dbReference type="PROSITE" id="PS51208">
    <property type="entry name" value="AUTOTRANSPORTER"/>
    <property type="match status" value="1"/>
</dbReference>
<dbReference type="Pfam" id="PF03797">
    <property type="entry name" value="Autotransporter"/>
    <property type="match status" value="1"/>
</dbReference>
<evidence type="ECO:0000313" key="2">
    <source>
        <dbReference type="EMBL" id="STI78480.1"/>
    </source>
</evidence>
<dbReference type="InterPro" id="IPR006315">
    <property type="entry name" value="OM_autotransptr_brl_dom"/>
</dbReference>
<dbReference type="GO" id="GO:0016787">
    <property type="term" value="F:hydrolase activity"/>
    <property type="evidence" value="ECO:0007669"/>
    <property type="project" value="UniProtKB-KW"/>
</dbReference>
<dbReference type="NCBIfam" id="TIGR01414">
    <property type="entry name" value="autotrans_barl"/>
    <property type="match status" value="1"/>
</dbReference>
<keyword evidence="2" id="KW-0378">Hydrolase</keyword>